<organism evidence="2 3">
    <name type="scientific">Arthrobacter caoxuetaonis</name>
    <dbReference type="NCBI Taxonomy" id="2886935"/>
    <lineage>
        <taxon>Bacteria</taxon>
        <taxon>Bacillati</taxon>
        <taxon>Actinomycetota</taxon>
        <taxon>Actinomycetes</taxon>
        <taxon>Micrococcales</taxon>
        <taxon>Micrococcaceae</taxon>
        <taxon>Arthrobacter</taxon>
    </lineage>
</organism>
<comment type="caution">
    <text evidence="2">The sequence shown here is derived from an EMBL/GenBank/DDBJ whole genome shotgun (WGS) entry which is preliminary data.</text>
</comment>
<dbReference type="Proteomes" id="UP001139158">
    <property type="component" value="Unassembled WGS sequence"/>
</dbReference>
<proteinExistence type="predicted"/>
<sequence>MAMSHDGPAIPEANEEDTLEQQLPAEPDPAEDSGAAEEVQPHGDPLFPGGSEADRLEQARDGGAPDGEEDYPRDSGPEYPEDAP</sequence>
<feature type="region of interest" description="Disordered" evidence="1">
    <location>
        <begin position="1"/>
        <end position="84"/>
    </location>
</feature>
<protein>
    <submittedName>
        <fullName evidence="2">Uncharacterized protein</fullName>
    </submittedName>
</protein>
<evidence type="ECO:0000313" key="3">
    <source>
        <dbReference type="Proteomes" id="UP001139158"/>
    </source>
</evidence>
<accession>A0A9X1MDH6</accession>
<dbReference type="RefSeq" id="WP_227895875.1">
    <property type="nucleotide sequence ID" value="NZ_CP099466.1"/>
</dbReference>
<dbReference type="AlphaFoldDB" id="A0A9X1MDH6"/>
<dbReference type="EMBL" id="JAJFZV010000009">
    <property type="protein sequence ID" value="MCC3297999.1"/>
    <property type="molecule type" value="Genomic_DNA"/>
</dbReference>
<evidence type="ECO:0000256" key="1">
    <source>
        <dbReference type="SAM" id="MobiDB-lite"/>
    </source>
</evidence>
<name>A0A9X1MDH6_9MICC</name>
<evidence type="ECO:0000313" key="2">
    <source>
        <dbReference type="EMBL" id="MCC3297999.1"/>
    </source>
</evidence>
<keyword evidence="3" id="KW-1185">Reference proteome</keyword>
<reference evidence="2" key="1">
    <citation type="submission" date="2021-10" db="EMBL/GenBank/DDBJ databases">
        <title>Novel species in genus Arthrobacter.</title>
        <authorList>
            <person name="Liu Y."/>
        </authorList>
    </citation>
    <scope>NUCLEOTIDE SEQUENCE</scope>
    <source>
        <strain evidence="2">Zg-Y453</strain>
    </source>
</reference>
<gene>
    <name evidence="2" type="ORF">LJ757_09305</name>
</gene>